<dbReference type="Proteomes" id="UP000886611">
    <property type="component" value="Unassembled WGS sequence"/>
</dbReference>
<sequence length="168" mass="18483">MALNLQLLCPGYDVNLRLSLDVGPTTCREKLGGAPAKGRFMWVRCRPDSKNANCIEQKGPWIDLPKSGVNRILPSSAEQVRVDNINEEDLSGDFSGDFQAEGKPEPDSKAKVDVAQLTLKEGEEEEGSALDSTSPPDEAEVDYSLYSYPVRVPAKQQDLKLQEEGFIL</sequence>
<dbReference type="InterPro" id="IPR007455">
    <property type="entry name" value="Serglycin"/>
</dbReference>
<gene>
    <name evidence="2" type="primary">Srgn</name>
    <name evidence="2" type="ORF">GTO96_0001936</name>
</gene>
<organism evidence="2 3">
    <name type="scientific">Polypterus senegalus</name>
    <name type="common">Senegal bichir</name>
    <dbReference type="NCBI Taxonomy" id="55291"/>
    <lineage>
        <taxon>Eukaryota</taxon>
        <taxon>Metazoa</taxon>
        <taxon>Chordata</taxon>
        <taxon>Craniata</taxon>
        <taxon>Vertebrata</taxon>
        <taxon>Euteleostomi</taxon>
        <taxon>Actinopterygii</taxon>
        <taxon>Polypteriformes</taxon>
        <taxon>Polypteridae</taxon>
        <taxon>Polypterus</taxon>
    </lineage>
</organism>
<reference evidence="2 3" key="1">
    <citation type="journal article" date="2021" name="Cell">
        <title>Tracing the genetic footprints of vertebrate landing in non-teleost ray-finned fishes.</title>
        <authorList>
            <person name="Bi X."/>
            <person name="Wang K."/>
            <person name="Yang L."/>
            <person name="Pan H."/>
            <person name="Jiang H."/>
            <person name="Wei Q."/>
            <person name="Fang M."/>
            <person name="Yu H."/>
            <person name="Zhu C."/>
            <person name="Cai Y."/>
            <person name="He Y."/>
            <person name="Gan X."/>
            <person name="Zeng H."/>
            <person name="Yu D."/>
            <person name="Zhu Y."/>
            <person name="Jiang H."/>
            <person name="Qiu Q."/>
            <person name="Yang H."/>
            <person name="Zhang Y.E."/>
            <person name="Wang W."/>
            <person name="Zhu M."/>
            <person name="He S."/>
            <person name="Zhang G."/>
        </authorList>
    </citation>
    <scope>NUCLEOTIDE SEQUENCE [LARGE SCALE GENOMIC DNA]</scope>
    <source>
        <strain evidence="2">Bchr_013</strain>
    </source>
</reference>
<feature type="non-terminal residue" evidence="2">
    <location>
        <position position="168"/>
    </location>
</feature>
<feature type="non-terminal residue" evidence="2">
    <location>
        <position position="1"/>
    </location>
</feature>
<proteinExistence type="predicted"/>
<keyword evidence="3" id="KW-1185">Reference proteome</keyword>
<feature type="region of interest" description="Disordered" evidence="1">
    <location>
        <begin position="83"/>
        <end position="141"/>
    </location>
</feature>
<comment type="caution">
    <text evidence="2">The sequence shown here is derived from an EMBL/GenBank/DDBJ whole genome shotgun (WGS) entry which is preliminary data.</text>
</comment>
<accession>A0A8X8BPQ1</accession>
<protein>
    <submittedName>
        <fullName evidence="2">SRGN protein</fullName>
    </submittedName>
</protein>
<evidence type="ECO:0000313" key="3">
    <source>
        <dbReference type="Proteomes" id="UP000886611"/>
    </source>
</evidence>
<dbReference type="EMBL" id="JAATIS010004040">
    <property type="protein sequence ID" value="KAG2461967.1"/>
    <property type="molecule type" value="Genomic_DNA"/>
</dbReference>
<name>A0A8X8BPQ1_POLSE</name>
<feature type="compositionally biased region" description="Basic and acidic residues" evidence="1">
    <location>
        <begin position="100"/>
        <end position="112"/>
    </location>
</feature>
<dbReference type="Pfam" id="PF04360">
    <property type="entry name" value="Serglycin"/>
    <property type="match status" value="1"/>
</dbReference>
<evidence type="ECO:0000256" key="1">
    <source>
        <dbReference type="SAM" id="MobiDB-lite"/>
    </source>
</evidence>
<dbReference type="AlphaFoldDB" id="A0A8X8BPQ1"/>
<evidence type="ECO:0000313" key="2">
    <source>
        <dbReference type="EMBL" id="KAG2461967.1"/>
    </source>
</evidence>